<name>A0ABS9NKU3_9NEIS</name>
<protein>
    <submittedName>
        <fullName evidence="4">DUF4115 domain-containing protein</fullName>
    </submittedName>
</protein>
<dbReference type="Gene3D" id="1.10.260.40">
    <property type="entry name" value="lambda repressor-like DNA-binding domains"/>
    <property type="match status" value="1"/>
</dbReference>
<evidence type="ECO:0000259" key="3">
    <source>
        <dbReference type="PROSITE" id="PS50943"/>
    </source>
</evidence>
<keyword evidence="2" id="KW-1133">Transmembrane helix</keyword>
<dbReference type="SMART" id="SM00530">
    <property type="entry name" value="HTH_XRE"/>
    <property type="match status" value="1"/>
</dbReference>
<keyword evidence="2" id="KW-0472">Membrane</keyword>
<dbReference type="PANTHER" id="PTHR34475:SF1">
    <property type="entry name" value="CYTOSKELETON PROTEIN RODZ"/>
    <property type="match status" value="1"/>
</dbReference>
<accession>A0ABS9NKU3</accession>
<sequence length="284" mass="30465">MSENQTPSAISSADAPAALGAELRRQREERGLSLGEVSERLKLPARQVEALENGHYDDMPEPVFVRGFLRSYGRFLDLDETVLNSYLAHIVPPESIERSRPQQHAADSMVNQELKKPFPTWIFGLLAAALLGVGIYYWQGKSQSEHLRQEAGAGSAVQSGGSQAASEVPLANGNMVVKPMEEPQAASGAASAPAAAGGELVINTRYRTMLTVSNAKGEILINQIVPARSEHRFKDGAPYEVRLGYAIGSTASYGGENIDIDSKRKGKTAVFTVGSTVQAASEPQ</sequence>
<dbReference type="InterPro" id="IPR001387">
    <property type="entry name" value="Cro/C1-type_HTH"/>
</dbReference>
<evidence type="ECO:0000313" key="4">
    <source>
        <dbReference type="EMBL" id="MCG6503417.1"/>
    </source>
</evidence>
<dbReference type="Pfam" id="PF13464">
    <property type="entry name" value="RodZ_C"/>
    <property type="match status" value="1"/>
</dbReference>
<dbReference type="SUPFAM" id="SSF47413">
    <property type="entry name" value="lambda repressor-like DNA-binding domains"/>
    <property type="match status" value="1"/>
</dbReference>
<keyword evidence="2" id="KW-0812">Transmembrane</keyword>
<reference evidence="4 5" key="1">
    <citation type="submission" date="2022-02" db="EMBL/GenBank/DDBJ databases">
        <title>Genome sequence data of Kingella unionensis sp. nov. strain CICC 24913 (CCUG 75125).</title>
        <authorList>
            <person name="Xiao M."/>
        </authorList>
    </citation>
    <scope>NUCLEOTIDE SEQUENCE [LARGE SCALE GENOMIC DNA]</scope>
    <source>
        <strain evidence="4 5">CICC 24913</strain>
    </source>
</reference>
<dbReference type="Pfam" id="PF13413">
    <property type="entry name" value="HTH_25"/>
    <property type="match status" value="1"/>
</dbReference>
<dbReference type="InterPro" id="IPR025194">
    <property type="entry name" value="RodZ-like_C"/>
</dbReference>
<dbReference type="InterPro" id="IPR010982">
    <property type="entry name" value="Lambda_DNA-bd_dom_sf"/>
</dbReference>
<feature type="transmembrane region" description="Helical" evidence="2">
    <location>
        <begin position="118"/>
        <end position="138"/>
    </location>
</feature>
<evidence type="ECO:0000256" key="2">
    <source>
        <dbReference type="SAM" id="Phobius"/>
    </source>
</evidence>
<evidence type="ECO:0000313" key="5">
    <source>
        <dbReference type="Proteomes" id="UP001298424"/>
    </source>
</evidence>
<dbReference type="EMBL" id="JAKOOW010000009">
    <property type="protein sequence ID" value="MCG6503417.1"/>
    <property type="molecule type" value="Genomic_DNA"/>
</dbReference>
<organism evidence="4 5">
    <name type="scientific">Kingella pumchi</name>
    <dbReference type="NCBI Taxonomy" id="2779506"/>
    <lineage>
        <taxon>Bacteria</taxon>
        <taxon>Pseudomonadati</taxon>
        <taxon>Pseudomonadota</taxon>
        <taxon>Betaproteobacteria</taxon>
        <taxon>Neisseriales</taxon>
        <taxon>Neisseriaceae</taxon>
        <taxon>Kingella</taxon>
    </lineage>
</organism>
<dbReference type="PANTHER" id="PTHR34475">
    <property type="match status" value="1"/>
</dbReference>
<feature type="compositionally biased region" description="Low complexity" evidence="1">
    <location>
        <begin position="8"/>
        <end position="21"/>
    </location>
</feature>
<keyword evidence="5" id="KW-1185">Reference proteome</keyword>
<dbReference type="PROSITE" id="PS50943">
    <property type="entry name" value="HTH_CROC1"/>
    <property type="match status" value="1"/>
</dbReference>
<dbReference type="RefSeq" id="WP_238745759.1">
    <property type="nucleotide sequence ID" value="NZ_JAKOOW010000009.1"/>
</dbReference>
<dbReference type="Proteomes" id="UP001298424">
    <property type="component" value="Unassembled WGS sequence"/>
</dbReference>
<feature type="region of interest" description="Disordered" evidence="1">
    <location>
        <begin position="1"/>
        <end position="24"/>
    </location>
</feature>
<gene>
    <name evidence="4" type="ORF">MB824_02765</name>
</gene>
<proteinExistence type="predicted"/>
<evidence type="ECO:0000256" key="1">
    <source>
        <dbReference type="SAM" id="MobiDB-lite"/>
    </source>
</evidence>
<dbReference type="InterPro" id="IPR050400">
    <property type="entry name" value="Bact_Cytoskel_RodZ"/>
</dbReference>
<dbReference type="CDD" id="cd00093">
    <property type="entry name" value="HTH_XRE"/>
    <property type="match status" value="1"/>
</dbReference>
<comment type="caution">
    <text evidence="4">The sequence shown here is derived from an EMBL/GenBank/DDBJ whole genome shotgun (WGS) entry which is preliminary data.</text>
</comment>
<feature type="domain" description="HTH cro/C1-type" evidence="3">
    <location>
        <begin position="23"/>
        <end position="56"/>
    </location>
</feature>